<proteinExistence type="predicted"/>
<dbReference type="AlphaFoldDB" id="A0AAE7E7H4"/>
<dbReference type="KEGG" id="adz:ADFLV_1331"/>
<evidence type="ECO:0000313" key="1">
    <source>
        <dbReference type="EMBL" id="QKF77363.1"/>
    </source>
</evidence>
<reference evidence="1 2" key="1">
    <citation type="submission" date="2020-05" db="EMBL/GenBank/DDBJ databases">
        <title>Complete genome sequencing of Campylobacter and Arcobacter type strains.</title>
        <authorList>
            <person name="Miller W.G."/>
            <person name="Yee E."/>
        </authorList>
    </citation>
    <scope>NUCLEOTIDE SEQUENCE [LARGE SCALE GENOMIC DNA]</scope>
    <source>
        <strain evidence="1 2">LMG 25694</strain>
    </source>
</reference>
<keyword evidence="2" id="KW-1185">Reference proteome</keyword>
<dbReference type="RefSeq" id="WP_129012236.1">
    <property type="nucleotide sequence ID" value="NZ_CP053835.1"/>
</dbReference>
<gene>
    <name evidence="1" type="ORF">ADFLV_1331</name>
</gene>
<sequence>MQINLIELEETLKQMNTFNLFKNNDTYFDILGYGHYENINSNILSYYFSSDKGHNLYKYFIESLFELLNIKENFFTFSKTIREYSTLNGGRLDILIETDGFIIGIENKIYHHVYNDLKDYENTISKIAKKGNKQAILCLLSLDKVSGFSIKNISHIELWNKIFEKIEFNKFILDKHIILLNEVKKNIEFITKGIQMEVEQIKFLQKNSENIKKLLILKDDFAKEQKNKCDKLKQEIDELFNDKIIIKTGFATVNNKGYFLNDYIVYVDIEIDNIIIAIDIVLDIYQKWKIFLFDRKEGKLNNRVKKILDDHDIKVKEEEKYDNCIRAKVLKTENIEDCIEFLEDFLRNFIN</sequence>
<name>A0AAE7E7H4_9BACT</name>
<evidence type="ECO:0008006" key="3">
    <source>
        <dbReference type="Google" id="ProtNLM"/>
    </source>
</evidence>
<evidence type="ECO:0000313" key="2">
    <source>
        <dbReference type="Proteomes" id="UP000503313"/>
    </source>
</evidence>
<organism evidence="1 2">
    <name type="scientific">Arcobacter defluvii</name>
    <dbReference type="NCBI Taxonomy" id="873191"/>
    <lineage>
        <taxon>Bacteria</taxon>
        <taxon>Pseudomonadati</taxon>
        <taxon>Campylobacterota</taxon>
        <taxon>Epsilonproteobacteria</taxon>
        <taxon>Campylobacterales</taxon>
        <taxon>Arcobacteraceae</taxon>
        <taxon>Arcobacter</taxon>
    </lineage>
</organism>
<accession>A0AAE7E7H4</accession>
<protein>
    <recommendedName>
        <fullName evidence="3">PD-(D/E)XK nuclease superfamily protein</fullName>
    </recommendedName>
</protein>
<dbReference type="EMBL" id="CP053835">
    <property type="protein sequence ID" value="QKF77363.1"/>
    <property type="molecule type" value="Genomic_DNA"/>
</dbReference>
<dbReference type="Proteomes" id="UP000503313">
    <property type="component" value="Chromosome"/>
</dbReference>